<dbReference type="GeneTree" id="ENSGT01100000267095"/>
<accession>A0A2K6K4R0</accession>
<protein>
    <submittedName>
        <fullName evidence="2">Uncharacterized protein</fullName>
    </submittedName>
</protein>
<reference evidence="2" key="3">
    <citation type="submission" date="2025-09" db="UniProtKB">
        <authorList>
            <consortium name="Ensembl"/>
        </authorList>
    </citation>
    <scope>IDENTIFICATION</scope>
</reference>
<evidence type="ECO:0000256" key="1">
    <source>
        <dbReference type="SAM" id="Phobius"/>
    </source>
</evidence>
<dbReference type="Proteomes" id="UP000233180">
    <property type="component" value="Unassembled WGS sequence"/>
</dbReference>
<feature type="transmembrane region" description="Helical" evidence="1">
    <location>
        <begin position="49"/>
        <end position="67"/>
    </location>
</feature>
<sequence>MPVWTCSVVPCDITAQYSYCFYCVLGTVEGSKNQTEAGEYQTIMMLSGLLFREHFAFGLFLLSLGFPMLQHCWVIAILHLGVNLIQLFSFFTSLLL</sequence>
<keyword evidence="3" id="KW-1185">Reference proteome</keyword>
<keyword evidence="1" id="KW-1133">Transmembrane helix</keyword>
<reference evidence="2" key="2">
    <citation type="submission" date="2025-08" db="UniProtKB">
        <authorList>
            <consortium name="Ensembl"/>
        </authorList>
    </citation>
    <scope>IDENTIFICATION</scope>
</reference>
<organism evidence="2 3">
    <name type="scientific">Rhinopithecus bieti</name>
    <name type="common">Black snub-nosed monkey</name>
    <name type="synonym">Pygathrix bieti</name>
    <dbReference type="NCBI Taxonomy" id="61621"/>
    <lineage>
        <taxon>Eukaryota</taxon>
        <taxon>Metazoa</taxon>
        <taxon>Chordata</taxon>
        <taxon>Craniata</taxon>
        <taxon>Vertebrata</taxon>
        <taxon>Euteleostomi</taxon>
        <taxon>Mammalia</taxon>
        <taxon>Eutheria</taxon>
        <taxon>Euarchontoglires</taxon>
        <taxon>Primates</taxon>
        <taxon>Haplorrhini</taxon>
        <taxon>Catarrhini</taxon>
        <taxon>Cercopithecidae</taxon>
        <taxon>Colobinae</taxon>
        <taxon>Rhinopithecus</taxon>
    </lineage>
</organism>
<evidence type="ECO:0000313" key="2">
    <source>
        <dbReference type="Ensembl" id="ENSRBIP00000006234.1"/>
    </source>
</evidence>
<name>A0A2K6K4R0_RHIBE</name>
<evidence type="ECO:0000313" key="3">
    <source>
        <dbReference type="Proteomes" id="UP000233180"/>
    </source>
</evidence>
<reference evidence="2 3" key="1">
    <citation type="submission" date="2016-06" db="EMBL/GenBank/DDBJ databases">
        <title>Genome of Rhinopithecus bieti.</title>
        <authorList>
            <person name="Wu"/>
            <person name="C.-I. and Zhang"/>
            <person name="Y."/>
        </authorList>
    </citation>
    <scope>NUCLEOTIDE SEQUENCE</scope>
</reference>
<dbReference type="Ensembl" id="ENSRBIT00000029067.1">
    <property type="protein sequence ID" value="ENSRBIP00000006234.1"/>
    <property type="gene ID" value="ENSRBIG00000026269.1"/>
</dbReference>
<keyword evidence="1" id="KW-0812">Transmembrane</keyword>
<dbReference type="AlphaFoldDB" id="A0A2K6K4R0"/>
<keyword evidence="1" id="KW-0472">Membrane</keyword>
<feature type="transmembrane region" description="Helical" evidence="1">
    <location>
        <begin position="73"/>
        <end position="95"/>
    </location>
</feature>
<proteinExistence type="predicted"/>
<dbReference type="OMA" id="CWVIAIL"/>